<dbReference type="AlphaFoldDB" id="A0A8K0STM5"/>
<organism evidence="1 2">
    <name type="scientific">Stachybotrys elegans</name>
    <dbReference type="NCBI Taxonomy" id="80388"/>
    <lineage>
        <taxon>Eukaryota</taxon>
        <taxon>Fungi</taxon>
        <taxon>Dikarya</taxon>
        <taxon>Ascomycota</taxon>
        <taxon>Pezizomycotina</taxon>
        <taxon>Sordariomycetes</taxon>
        <taxon>Hypocreomycetidae</taxon>
        <taxon>Hypocreales</taxon>
        <taxon>Stachybotryaceae</taxon>
        <taxon>Stachybotrys</taxon>
    </lineage>
</organism>
<sequence>MPMKHHGPSVVHPTFLDSTFQVACSFLTHTSQRISPGLQCMSRPIGWAFGAPISRWTFMMTRQIVHLQRYL</sequence>
<evidence type="ECO:0000313" key="1">
    <source>
        <dbReference type="EMBL" id="KAH7320695.1"/>
    </source>
</evidence>
<reference evidence="1" key="1">
    <citation type="journal article" date="2021" name="Nat. Commun.">
        <title>Genetic determinants of endophytism in the Arabidopsis root mycobiome.</title>
        <authorList>
            <person name="Mesny F."/>
            <person name="Miyauchi S."/>
            <person name="Thiergart T."/>
            <person name="Pickel B."/>
            <person name="Atanasova L."/>
            <person name="Karlsson M."/>
            <person name="Huettel B."/>
            <person name="Barry K.W."/>
            <person name="Haridas S."/>
            <person name="Chen C."/>
            <person name="Bauer D."/>
            <person name="Andreopoulos W."/>
            <person name="Pangilinan J."/>
            <person name="LaButti K."/>
            <person name="Riley R."/>
            <person name="Lipzen A."/>
            <person name="Clum A."/>
            <person name="Drula E."/>
            <person name="Henrissat B."/>
            <person name="Kohler A."/>
            <person name="Grigoriev I.V."/>
            <person name="Martin F.M."/>
            <person name="Hacquard S."/>
        </authorList>
    </citation>
    <scope>NUCLEOTIDE SEQUENCE</scope>
    <source>
        <strain evidence="1">MPI-CAGE-CH-0235</strain>
    </source>
</reference>
<name>A0A8K0STM5_9HYPO</name>
<comment type="caution">
    <text evidence="1">The sequence shown here is derived from an EMBL/GenBank/DDBJ whole genome shotgun (WGS) entry which is preliminary data.</text>
</comment>
<keyword evidence="2" id="KW-1185">Reference proteome</keyword>
<protein>
    <submittedName>
        <fullName evidence="1">Uncharacterized protein</fullName>
    </submittedName>
</protein>
<accession>A0A8K0STM5</accession>
<dbReference type="Proteomes" id="UP000813444">
    <property type="component" value="Unassembled WGS sequence"/>
</dbReference>
<proteinExistence type="predicted"/>
<dbReference type="EMBL" id="JAGPNK010000005">
    <property type="protein sequence ID" value="KAH7320695.1"/>
    <property type="molecule type" value="Genomic_DNA"/>
</dbReference>
<evidence type="ECO:0000313" key="2">
    <source>
        <dbReference type="Proteomes" id="UP000813444"/>
    </source>
</evidence>
<gene>
    <name evidence="1" type="ORF">B0I35DRAFT_427610</name>
</gene>